<evidence type="ECO:0000313" key="1">
    <source>
        <dbReference type="EMBL" id="KKN52386.1"/>
    </source>
</evidence>
<comment type="caution">
    <text evidence="1">The sequence shown here is derived from an EMBL/GenBank/DDBJ whole genome shotgun (WGS) entry which is preliminary data.</text>
</comment>
<reference evidence="1" key="1">
    <citation type="journal article" date="2015" name="Nature">
        <title>Complex archaea that bridge the gap between prokaryotes and eukaryotes.</title>
        <authorList>
            <person name="Spang A."/>
            <person name="Saw J.H."/>
            <person name="Jorgensen S.L."/>
            <person name="Zaremba-Niedzwiedzka K."/>
            <person name="Martijn J."/>
            <person name="Lind A.E."/>
            <person name="van Eijk R."/>
            <person name="Schleper C."/>
            <person name="Guy L."/>
            <person name="Ettema T.J."/>
        </authorList>
    </citation>
    <scope>NUCLEOTIDE SEQUENCE</scope>
</reference>
<accession>A0A0F9TTE4</accession>
<gene>
    <name evidence="1" type="ORF">LCGC14_0613030</name>
</gene>
<dbReference type="EMBL" id="LAZR01001021">
    <property type="protein sequence ID" value="KKN52386.1"/>
    <property type="molecule type" value="Genomic_DNA"/>
</dbReference>
<organism evidence="1">
    <name type="scientific">marine sediment metagenome</name>
    <dbReference type="NCBI Taxonomy" id="412755"/>
    <lineage>
        <taxon>unclassified sequences</taxon>
        <taxon>metagenomes</taxon>
        <taxon>ecological metagenomes</taxon>
    </lineage>
</organism>
<name>A0A0F9TTE4_9ZZZZ</name>
<sequence length="94" mass="10849">MTLLEAVRKRVNLNGHTMGGRLLAIKNILDHSRDVFQFMQLFNEADIGMFYESYGGEINKMYIEEVELVENNSLRAVTKLALEKTLMLIEVELK</sequence>
<proteinExistence type="predicted"/>
<protein>
    <submittedName>
        <fullName evidence="1">Uncharacterized protein</fullName>
    </submittedName>
</protein>
<dbReference type="AlphaFoldDB" id="A0A0F9TTE4"/>